<name>A0A428RYE1_9HYPO</name>
<evidence type="ECO:0000256" key="1">
    <source>
        <dbReference type="SAM" id="SignalP"/>
    </source>
</evidence>
<reference evidence="2 3" key="1">
    <citation type="submission" date="2017-06" db="EMBL/GenBank/DDBJ databases">
        <title>Cmopartive genomic analysis of Ambrosia Fusariam Clade fungi.</title>
        <authorList>
            <person name="Stajich J.E."/>
            <person name="Carrillo J."/>
            <person name="Kijimoto T."/>
            <person name="Eskalen A."/>
            <person name="O'Donnell K."/>
            <person name="Kasson M."/>
        </authorList>
    </citation>
    <scope>NUCLEOTIDE SEQUENCE [LARGE SCALE GENOMIC DNA]</scope>
    <source>
        <strain evidence="2 3">NRRL 20438</strain>
    </source>
</reference>
<dbReference type="EMBL" id="NIZV01000689">
    <property type="protein sequence ID" value="RSL82618.1"/>
    <property type="molecule type" value="Genomic_DNA"/>
</dbReference>
<evidence type="ECO:0000313" key="2">
    <source>
        <dbReference type="EMBL" id="RSL82618.1"/>
    </source>
</evidence>
<sequence length="202" mass="21025">MRFSSFFALCSAALALAAPVPSSQSDIVLRVAKGHSSTGLSDALESAQDFRSFLKKELASISGTGAVQGSPEVAAKYVGTAVAKIASQAQTTIGSITPLVLKLDLPLNDEDTITLVALAQEIQDAVTESRDTVVQLLRGLSRGKFYTIRTIILESSGPVVRTIKDLLGPFGGFLDTLLPPSDVLSGSVDVFSQAISNVLGGS</sequence>
<comment type="caution">
    <text evidence="2">The sequence shown here is derived from an EMBL/GenBank/DDBJ whole genome shotgun (WGS) entry which is preliminary data.</text>
</comment>
<dbReference type="AlphaFoldDB" id="A0A428RYE1"/>
<feature type="signal peptide" evidence="1">
    <location>
        <begin position="1"/>
        <end position="17"/>
    </location>
</feature>
<accession>A0A428RYE1</accession>
<evidence type="ECO:0000313" key="3">
    <source>
        <dbReference type="Proteomes" id="UP000288429"/>
    </source>
</evidence>
<gene>
    <name evidence="2" type="ORF">CDV31_016920</name>
</gene>
<proteinExistence type="predicted"/>
<keyword evidence="1" id="KW-0732">Signal</keyword>
<protein>
    <recommendedName>
        <fullName evidence="4">Cell wall protein</fullName>
    </recommendedName>
</protein>
<dbReference type="Proteomes" id="UP000288429">
    <property type="component" value="Unassembled WGS sequence"/>
</dbReference>
<feature type="chain" id="PRO_5019273931" description="Cell wall protein" evidence="1">
    <location>
        <begin position="18"/>
        <end position="202"/>
    </location>
</feature>
<keyword evidence="3" id="KW-1185">Reference proteome</keyword>
<evidence type="ECO:0008006" key="4">
    <source>
        <dbReference type="Google" id="ProtNLM"/>
    </source>
</evidence>
<organism evidence="2 3">
    <name type="scientific">Fusarium ambrosium</name>
    <dbReference type="NCBI Taxonomy" id="131363"/>
    <lineage>
        <taxon>Eukaryota</taxon>
        <taxon>Fungi</taxon>
        <taxon>Dikarya</taxon>
        <taxon>Ascomycota</taxon>
        <taxon>Pezizomycotina</taxon>
        <taxon>Sordariomycetes</taxon>
        <taxon>Hypocreomycetidae</taxon>
        <taxon>Hypocreales</taxon>
        <taxon>Nectriaceae</taxon>
        <taxon>Fusarium</taxon>
        <taxon>Fusarium solani species complex</taxon>
    </lineage>
</organism>